<gene>
    <name evidence="1" type="ORF">SAMN05216216_1184</name>
</gene>
<reference evidence="2" key="1">
    <citation type="submission" date="2016-10" db="EMBL/GenBank/DDBJ databases">
        <authorList>
            <person name="Varghese N."/>
            <person name="Submissions S."/>
        </authorList>
    </citation>
    <scope>NUCLEOTIDE SEQUENCE [LARGE SCALE GENOMIC DNA]</scope>
    <source>
        <strain evidence="2">CGMCC 1.8895</strain>
    </source>
</reference>
<organism evidence="1 2">
    <name type="scientific">Lacicoccus qingdaonensis</name>
    <dbReference type="NCBI Taxonomy" id="576118"/>
    <lineage>
        <taxon>Bacteria</taxon>
        <taxon>Bacillati</taxon>
        <taxon>Bacillota</taxon>
        <taxon>Bacilli</taxon>
        <taxon>Bacillales</taxon>
        <taxon>Salinicoccaceae</taxon>
        <taxon>Lacicoccus</taxon>
    </lineage>
</organism>
<dbReference type="AlphaFoldDB" id="A0A1G9GL84"/>
<dbReference type="Gene3D" id="3.10.129.10">
    <property type="entry name" value="Hotdog Thioesterase"/>
    <property type="match status" value="1"/>
</dbReference>
<dbReference type="GO" id="GO:0047617">
    <property type="term" value="F:fatty acyl-CoA hydrolase activity"/>
    <property type="evidence" value="ECO:0007669"/>
    <property type="project" value="TreeGrafter"/>
</dbReference>
<dbReference type="EMBL" id="FNFY01000018">
    <property type="protein sequence ID" value="SDL01406.1"/>
    <property type="molecule type" value="Genomic_DNA"/>
</dbReference>
<dbReference type="InterPro" id="IPR029069">
    <property type="entry name" value="HotDog_dom_sf"/>
</dbReference>
<proteinExistence type="predicted"/>
<keyword evidence="1" id="KW-0378">Hydrolase</keyword>
<dbReference type="STRING" id="576118.SAMN05216216_1184"/>
<sequence length="155" mass="18064">MELFDYQTTVPESWLDYNGHMNDGQYSRTFSDAGLEWLTYLGLGESKVKELSYTIFTLENHIVYLNEVFAGEDITIKIRILDHDEKRMHVFMTLMNPKGEKCATYEVMYMGMDTEAGRPGAFPEKFRQAVTEYYESQENSEQPAEMGRTIGIRRK</sequence>
<protein>
    <submittedName>
        <fullName evidence="1">Acyl-CoA thioester hydrolase</fullName>
    </submittedName>
</protein>
<dbReference type="InterPro" id="IPR050563">
    <property type="entry name" value="4-hydroxybenzoyl-CoA_TE"/>
</dbReference>
<keyword evidence="2" id="KW-1185">Reference proteome</keyword>
<dbReference type="Proteomes" id="UP000199008">
    <property type="component" value="Unassembled WGS sequence"/>
</dbReference>
<dbReference type="PANTHER" id="PTHR31793:SF2">
    <property type="entry name" value="BLR1345 PROTEIN"/>
    <property type="match status" value="1"/>
</dbReference>
<dbReference type="RefSeq" id="WP_245696728.1">
    <property type="nucleotide sequence ID" value="NZ_FNFY01000018.1"/>
</dbReference>
<evidence type="ECO:0000313" key="2">
    <source>
        <dbReference type="Proteomes" id="UP000199008"/>
    </source>
</evidence>
<dbReference type="SUPFAM" id="SSF54637">
    <property type="entry name" value="Thioesterase/thiol ester dehydrase-isomerase"/>
    <property type="match status" value="1"/>
</dbReference>
<evidence type="ECO:0000313" key="1">
    <source>
        <dbReference type="EMBL" id="SDL01406.1"/>
    </source>
</evidence>
<accession>A0A1G9GL84</accession>
<dbReference type="Pfam" id="PF13279">
    <property type="entry name" value="4HBT_2"/>
    <property type="match status" value="1"/>
</dbReference>
<dbReference type="CDD" id="cd00586">
    <property type="entry name" value="4HBT"/>
    <property type="match status" value="1"/>
</dbReference>
<name>A0A1G9GL84_9BACL</name>
<dbReference type="PANTHER" id="PTHR31793">
    <property type="entry name" value="4-HYDROXYBENZOYL-COA THIOESTERASE FAMILY MEMBER"/>
    <property type="match status" value="1"/>
</dbReference>